<dbReference type="InterPro" id="IPR036265">
    <property type="entry name" value="HIT-like_sf"/>
</dbReference>
<dbReference type="Pfam" id="PF09830">
    <property type="entry name" value="ATP_transf"/>
    <property type="match status" value="1"/>
</dbReference>
<dbReference type="PANTHER" id="PTHR38420">
    <property type="entry name" value="AP-4-A PHOSPHORYLASE II"/>
    <property type="match status" value="1"/>
</dbReference>
<evidence type="ECO:0000313" key="5">
    <source>
        <dbReference type="Proteomes" id="UP000318453"/>
    </source>
</evidence>
<dbReference type="GO" id="GO:0003877">
    <property type="term" value="F:ATP:ADP adenylyltransferase activity"/>
    <property type="evidence" value="ECO:0007669"/>
    <property type="project" value="InterPro"/>
</dbReference>
<dbReference type="InterPro" id="IPR019200">
    <property type="entry name" value="ATP_adenylylTrfase_C"/>
</dbReference>
<dbReference type="EMBL" id="CP042326">
    <property type="protein sequence ID" value="QDZ39993.1"/>
    <property type="molecule type" value="Genomic_DNA"/>
</dbReference>
<dbReference type="PANTHER" id="PTHR38420:SF1">
    <property type="entry name" value="PUTATIVE (AFU_ORTHOLOGUE AFUA_5G14690)-RELATED"/>
    <property type="match status" value="1"/>
</dbReference>
<evidence type="ECO:0000259" key="3">
    <source>
        <dbReference type="Pfam" id="PF19327"/>
    </source>
</evidence>
<dbReference type="Gene3D" id="3.30.428.70">
    <property type="match status" value="1"/>
</dbReference>
<dbReference type="RefSeq" id="WP_146295589.1">
    <property type="nucleotide sequence ID" value="NZ_CP042326.1"/>
</dbReference>
<accession>A0A5B8NKY0</accession>
<dbReference type="Pfam" id="PF19327">
    <property type="entry name" value="Ap4A_phos_N"/>
    <property type="match status" value="1"/>
</dbReference>
<feature type="domain" description="Ap4A phosphorylase 1/2 N-terminal" evidence="3">
    <location>
        <begin position="3"/>
        <end position="175"/>
    </location>
</feature>
<feature type="active site" description="Nucleophile" evidence="1">
    <location>
        <position position="153"/>
    </location>
</feature>
<evidence type="ECO:0000256" key="1">
    <source>
        <dbReference type="PIRSR" id="PIRSR000846-1"/>
    </source>
</evidence>
<dbReference type="SUPFAM" id="SSF54197">
    <property type="entry name" value="HIT-like"/>
    <property type="match status" value="1"/>
</dbReference>
<organism evidence="4 5">
    <name type="scientific">Euhalothece natronophila Z-M001</name>
    <dbReference type="NCBI Taxonomy" id="522448"/>
    <lineage>
        <taxon>Bacteria</taxon>
        <taxon>Bacillati</taxon>
        <taxon>Cyanobacteriota</taxon>
        <taxon>Cyanophyceae</taxon>
        <taxon>Oscillatoriophycideae</taxon>
        <taxon>Chroococcales</taxon>
        <taxon>Halothecacae</taxon>
        <taxon>Halothece cluster</taxon>
        <taxon>Euhalothece</taxon>
    </lineage>
</organism>
<dbReference type="InterPro" id="IPR045759">
    <property type="entry name" value="Ap4A_phos1/2_N"/>
</dbReference>
<protein>
    <submittedName>
        <fullName evidence="4">Phosphorylase</fullName>
    </submittedName>
</protein>
<evidence type="ECO:0000259" key="2">
    <source>
        <dbReference type="Pfam" id="PF09830"/>
    </source>
</evidence>
<sequence length="301" mass="34270">MLLLPNQFWQSVKITQHKAIESQALQPIPTEYEIIEDQGIPFLVRILKILKKKEAEKQKQAQYQETTGKDFDPFLPYEKDLFVSDISDTHICLLNKFNVVENHLLIVTREFEEQENLINQADLTALCACLQKVNGLGFYNSGELAGASVKHKHLQFIPNSLAPNLEELPITAALKTANFLGEVGSISLFGFHHGFTWLNLDWNLSPEEIAKKVLQYYQMLLETVNGKDTTNYNFLMTREWMLIVPRKQEKFQSIGVNSLGFAGGLLVKDQEELELVKKIGPLKILEAVGYSRNYSRSNSVP</sequence>
<dbReference type="InterPro" id="IPR009163">
    <property type="entry name" value="Ap4A_phos1/2"/>
</dbReference>
<proteinExistence type="predicted"/>
<keyword evidence="5" id="KW-1185">Reference proteome</keyword>
<dbReference type="AlphaFoldDB" id="A0A5B8NKY0"/>
<dbReference type="GO" id="GO:0005524">
    <property type="term" value="F:ATP binding"/>
    <property type="evidence" value="ECO:0007669"/>
    <property type="project" value="InterPro"/>
</dbReference>
<gene>
    <name evidence="4" type="ORF">FRE64_08595</name>
</gene>
<feature type="domain" description="ATP adenylyltransferase C-terminal" evidence="2">
    <location>
        <begin position="191"/>
        <end position="290"/>
    </location>
</feature>
<name>A0A5B8NKY0_9CHRO</name>
<dbReference type="InterPro" id="IPR043171">
    <property type="entry name" value="Ap4A_phos1/2-like"/>
</dbReference>
<dbReference type="KEGG" id="enn:FRE64_08595"/>
<evidence type="ECO:0000313" key="4">
    <source>
        <dbReference type="EMBL" id="QDZ39993.1"/>
    </source>
</evidence>
<reference evidence="4" key="1">
    <citation type="submission" date="2019-08" db="EMBL/GenBank/DDBJ databases">
        <title>Carotenoids and Carotenoid Binding Proteins in the Halophilic Cyanobacterium Euhalothece sp. ZM00.</title>
        <authorList>
            <person name="Cho S.M."/>
            <person name="Song J.Y."/>
            <person name="Park Y.-I."/>
        </authorList>
    </citation>
    <scope>NUCLEOTIDE SEQUENCE [LARGE SCALE GENOMIC DNA]</scope>
    <source>
        <strain evidence="4">Z-M001</strain>
    </source>
</reference>
<dbReference type="GO" id="GO:0009117">
    <property type="term" value="P:nucleotide metabolic process"/>
    <property type="evidence" value="ECO:0007669"/>
    <property type="project" value="InterPro"/>
</dbReference>
<dbReference type="OrthoDB" id="421767at2"/>
<dbReference type="PIRSF" id="PIRSF000846">
    <property type="entry name" value="ATP_adenylyltr"/>
    <property type="match status" value="1"/>
</dbReference>
<dbReference type="Proteomes" id="UP000318453">
    <property type="component" value="Chromosome"/>
</dbReference>